<sequence>MSAAVLEIDDWWLGDHDYIWVDIDPDTDEPTCFDDLPQSAHSFLLALDDYVVLPLWRESQQTKMREDQKPDLAGLKASSIGTESRDTETRNADETAPKRKRRAWKSRPQSGERRSRSCGRRSTRKRAADGDESDSGETCSIHTDVSWIVANGLPLPDGDSDGGWGTNSDDLIMPFAATQASDKALEKIKKDVESHEDEDEDKKHFEEIRNVDQVALAAVCTAFMVGGMWALENGSLWVEFESIVERASSNTLQHI</sequence>
<name>A0A8H4RFE0_9HELO</name>
<keyword evidence="3" id="KW-1185">Reference proteome</keyword>
<feature type="compositionally biased region" description="Basic and acidic residues" evidence="1">
    <location>
        <begin position="83"/>
        <end position="97"/>
    </location>
</feature>
<accession>A0A8H4RFE0</accession>
<feature type="region of interest" description="Disordered" evidence="1">
    <location>
        <begin position="62"/>
        <end position="138"/>
    </location>
</feature>
<comment type="caution">
    <text evidence="2">The sequence shown here is derived from an EMBL/GenBank/DDBJ whole genome shotgun (WGS) entry which is preliminary data.</text>
</comment>
<dbReference type="EMBL" id="JAAMPI010000721">
    <property type="protein sequence ID" value="KAF4629087.1"/>
    <property type="molecule type" value="Genomic_DNA"/>
</dbReference>
<organism evidence="2 3">
    <name type="scientific">Cudoniella acicularis</name>
    <dbReference type="NCBI Taxonomy" id="354080"/>
    <lineage>
        <taxon>Eukaryota</taxon>
        <taxon>Fungi</taxon>
        <taxon>Dikarya</taxon>
        <taxon>Ascomycota</taxon>
        <taxon>Pezizomycotina</taxon>
        <taxon>Leotiomycetes</taxon>
        <taxon>Helotiales</taxon>
        <taxon>Tricladiaceae</taxon>
        <taxon>Cudoniella</taxon>
    </lineage>
</organism>
<evidence type="ECO:0000313" key="3">
    <source>
        <dbReference type="Proteomes" id="UP000566819"/>
    </source>
</evidence>
<dbReference type="Proteomes" id="UP000566819">
    <property type="component" value="Unassembled WGS sequence"/>
</dbReference>
<evidence type="ECO:0000256" key="1">
    <source>
        <dbReference type="SAM" id="MobiDB-lite"/>
    </source>
</evidence>
<dbReference type="AlphaFoldDB" id="A0A8H4RFE0"/>
<reference evidence="2 3" key="1">
    <citation type="submission" date="2020-03" db="EMBL/GenBank/DDBJ databases">
        <title>Draft Genome Sequence of Cudoniella acicularis.</title>
        <authorList>
            <person name="Buettner E."/>
            <person name="Kellner H."/>
        </authorList>
    </citation>
    <scope>NUCLEOTIDE SEQUENCE [LARGE SCALE GENOMIC DNA]</scope>
    <source>
        <strain evidence="2 3">DSM 108380</strain>
    </source>
</reference>
<proteinExistence type="predicted"/>
<feature type="compositionally biased region" description="Basic residues" evidence="1">
    <location>
        <begin position="116"/>
        <end position="125"/>
    </location>
</feature>
<gene>
    <name evidence="2" type="ORF">G7Y89_g9058</name>
</gene>
<evidence type="ECO:0000313" key="2">
    <source>
        <dbReference type="EMBL" id="KAF4629087.1"/>
    </source>
</evidence>
<protein>
    <submittedName>
        <fullName evidence="2">Uncharacterized protein</fullName>
    </submittedName>
</protein>